<evidence type="ECO:0000256" key="1">
    <source>
        <dbReference type="SAM" id="SignalP"/>
    </source>
</evidence>
<keyword evidence="3" id="KW-1185">Reference proteome</keyword>
<dbReference type="Proteomes" id="UP001287286">
    <property type="component" value="Unassembled WGS sequence"/>
</dbReference>
<reference evidence="2 3" key="1">
    <citation type="journal article" date="2024" name="Microbiol. Resour. Announc.">
        <title>Genome annotations for the ascomycete fungi Trichoderma harzianum, Trichoderma aggressivum, and Purpureocillium lilacinum.</title>
        <authorList>
            <person name="Beijen E.P.W."/>
            <person name="Ohm R.A."/>
        </authorList>
    </citation>
    <scope>NUCLEOTIDE SEQUENCE [LARGE SCALE GENOMIC DNA]</scope>
    <source>
        <strain evidence="2 3">CBS 150709</strain>
    </source>
</reference>
<feature type="chain" id="PRO_5045829615" evidence="1">
    <location>
        <begin position="24"/>
        <end position="134"/>
    </location>
</feature>
<dbReference type="EMBL" id="JAWRVI010000280">
    <property type="protein sequence ID" value="KAK4069498.1"/>
    <property type="molecule type" value="Genomic_DNA"/>
</dbReference>
<feature type="signal peptide" evidence="1">
    <location>
        <begin position="1"/>
        <end position="23"/>
    </location>
</feature>
<gene>
    <name evidence="2" type="ORF">Purlil1_13693</name>
</gene>
<comment type="caution">
    <text evidence="2">The sequence shown here is derived from an EMBL/GenBank/DDBJ whole genome shotgun (WGS) entry which is preliminary data.</text>
</comment>
<name>A0ABR0BDC6_PURLI</name>
<organism evidence="2 3">
    <name type="scientific">Purpureocillium lilacinum</name>
    <name type="common">Paecilomyces lilacinus</name>
    <dbReference type="NCBI Taxonomy" id="33203"/>
    <lineage>
        <taxon>Eukaryota</taxon>
        <taxon>Fungi</taxon>
        <taxon>Dikarya</taxon>
        <taxon>Ascomycota</taxon>
        <taxon>Pezizomycotina</taxon>
        <taxon>Sordariomycetes</taxon>
        <taxon>Hypocreomycetidae</taxon>
        <taxon>Hypocreales</taxon>
        <taxon>Ophiocordycipitaceae</taxon>
        <taxon>Purpureocillium</taxon>
    </lineage>
</organism>
<evidence type="ECO:0000313" key="3">
    <source>
        <dbReference type="Proteomes" id="UP001287286"/>
    </source>
</evidence>
<sequence>MSRLERATVKSLLINVILVHCQTSNCATKAGIDRVSLLDFFIDYKSRGYATAVKIPKSLKCSLAALTPKRPQSRCVPTARLDYPQISNHPHHESHLSFICLSRRRGPVLIRRAATKLRLTRDAAGHLPVEAYDD</sequence>
<accession>A0ABR0BDC6</accession>
<protein>
    <submittedName>
        <fullName evidence="2">Uncharacterized protein</fullName>
    </submittedName>
</protein>
<evidence type="ECO:0000313" key="2">
    <source>
        <dbReference type="EMBL" id="KAK4069498.1"/>
    </source>
</evidence>
<proteinExistence type="predicted"/>
<keyword evidence="1" id="KW-0732">Signal</keyword>